<evidence type="ECO:0000313" key="3">
    <source>
        <dbReference type="Proteomes" id="UP000477782"/>
    </source>
</evidence>
<comment type="caution">
    <text evidence="2">The sequence shown here is derived from an EMBL/GenBank/DDBJ whole genome shotgun (WGS) entry which is preliminary data.</text>
</comment>
<dbReference type="RefSeq" id="WP_164625270.1">
    <property type="nucleotide sequence ID" value="NZ_JAAIVJ010000005.1"/>
</dbReference>
<dbReference type="Proteomes" id="UP000477782">
    <property type="component" value="Unassembled WGS sequence"/>
</dbReference>
<sequence>MRWIGLLVALCAATSAAAEGVLPGGPPLDARGFDAITLGRRMDTYDPAQVYGVEEFLPGQRSIWKDASGCTRATWEQVGDQICFRYEDAPEAPVCWVYNVVEGELWGWYQGRPDSLAVRLVPGDAVLACDWLGT</sequence>
<protein>
    <submittedName>
        <fullName evidence="2">Uncharacterized protein</fullName>
    </submittedName>
</protein>
<evidence type="ECO:0000256" key="1">
    <source>
        <dbReference type="SAM" id="SignalP"/>
    </source>
</evidence>
<dbReference type="EMBL" id="JAAIVJ010000005">
    <property type="protein sequence ID" value="NEY90620.1"/>
    <property type="molecule type" value="Genomic_DNA"/>
</dbReference>
<dbReference type="AlphaFoldDB" id="A0A6M0QT43"/>
<gene>
    <name evidence="2" type="ORF">G4Z14_09960</name>
</gene>
<reference evidence="2 3" key="1">
    <citation type="submission" date="2020-02" db="EMBL/GenBank/DDBJ databases">
        <authorList>
            <person name="Chen W.-M."/>
        </authorList>
    </citation>
    <scope>NUCLEOTIDE SEQUENCE [LARGE SCALE GENOMIC DNA]</scope>
    <source>
        <strain evidence="2 3">KMS-5</strain>
    </source>
</reference>
<evidence type="ECO:0000313" key="2">
    <source>
        <dbReference type="EMBL" id="NEY90620.1"/>
    </source>
</evidence>
<accession>A0A6M0QT43</accession>
<name>A0A6M0QT43_9RHOB</name>
<organism evidence="2 3">
    <name type="scientific">Tabrizicola oligotrophica</name>
    <dbReference type="NCBI Taxonomy" id="2710650"/>
    <lineage>
        <taxon>Bacteria</taxon>
        <taxon>Pseudomonadati</taxon>
        <taxon>Pseudomonadota</taxon>
        <taxon>Alphaproteobacteria</taxon>
        <taxon>Rhodobacterales</taxon>
        <taxon>Paracoccaceae</taxon>
        <taxon>Tabrizicola</taxon>
    </lineage>
</organism>
<proteinExistence type="predicted"/>
<keyword evidence="1" id="KW-0732">Signal</keyword>
<feature type="chain" id="PRO_5026849303" evidence="1">
    <location>
        <begin position="19"/>
        <end position="134"/>
    </location>
</feature>
<keyword evidence="3" id="KW-1185">Reference proteome</keyword>
<feature type="signal peptide" evidence="1">
    <location>
        <begin position="1"/>
        <end position="18"/>
    </location>
</feature>